<dbReference type="PANTHER" id="PTHR43847">
    <property type="entry name" value="BLL3993 PROTEIN"/>
    <property type="match status" value="1"/>
</dbReference>
<evidence type="ECO:0000256" key="3">
    <source>
        <dbReference type="ARBA" id="ARBA00022989"/>
    </source>
</evidence>
<evidence type="ECO:0000256" key="4">
    <source>
        <dbReference type="ARBA" id="ARBA00023136"/>
    </source>
</evidence>
<gene>
    <name evidence="6" type="ORF">PG915_07875</name>
</gene>
<dbReference type="EMBL" id="CP115920">
    <property type="protein sequence ID" value="XCD14538.1"/>
    <property type="molecule type" value="Genomic_DNA"/>
</dbReference>
<proteinExistence type="predicted"/>
<feature type="transmembrane region" description="Helical" evidence="5">
    <location>
        <begin position="32"/>
        <end position="53"/>
    </location>
</feature>
<keyword evidence="6" id="KW-0808">Transferase</keyword>
<dbReference type="InterPro" id="IPR007318">
    <property type="entry name" value="Phopholipid_MeTrfase"/>
</dbReference>
<feature type="transmembrane region" description="Helical" evidence="5">
    <location>
        <begin position="92"/>
        <end position="120"/>
    </location>
</feature>
<dbReference type="EC" id="2.1.1.100" evidence="6"/>
<accession>A0AAU8BG77</accession>
<evidence type="ECO:0000256" key="5">
    <source>
        <dbReference type="SAM" id="Phobius"/>
    </source>
</evidence>
<dbReference type="PANTHER" id="PTHR43847:SF1">
    <property type="entry name" value="BLL3993 PROTEIN"/>
    <property type="match status" value="1"/>
</dbReference>
<name>A0AAU8BG77_9VIBR</name>
<dbReference type="InterPro" id="IPR052527">
    <property type="entry name" value="Metal_cation-efflux_comp"/>
</dbReference>
<dbReference type="KEGG" id="vck:PG915_07875"/>
<dbReference type="AlphaFoldDB" id="A0AAU8BG77"/>
<keyword evidence="4 5" id="KW-0472">Membrane</keyword>
<dbReference type="RefSeq" id="WP_353496027.1">
    <property type="nucleotide sequence ID" value="NZ_CP115920.1"/>
</dbReference>
<keyword evidence="3 5" id="KW-1133">Transmembrane helix</keyword>
<keyword evidence="6" id="KW-0489">Methyltransferase</keyword>
<evidence type="ECO:0000256" key="2">
    <source>
        <dbReference type="ARBA" id="ARBA00022692"/>
    </source>
</evidence>
<dbReference type="GO" id="GO:0032259">
    <property type="term" value="P:methylation"/>
    <property type="evidence" value="ECO:0007669"/>
    <property type="project" value="UniProtKB-KW"/>
</dbReference>
<dbReference type="GO" id="GO:0004671">
    <property type="term" value="F:protein C-terminal S-isoprenylcysteine carboxyl O-methyltransferase activity"/>
    <property type="evidence" value="ECO:0007669"/>
    <property type="project" value="UniProtKB-EC"/>
</dbReference>
<comment type="subcellular location">
    <subcellularLocation>
        <location evidence="1">Endomembrane system</location>
        <topology evidence="1">Multi-pass membrane protein</topology>
    </subcellularLocation>
</comment>
<evidence type="ECO:0000256" key="1">
    <source>
        <dbReference type="ARBA" id="ARBA00004127"/>
    </source>
</evidence>
<sequence>MKALELKIPPVLVFLFVAASMYFVARYDNGWLYTYIPLKSVWAAGLFIISGFIGVSGVLEFRKAQTTVDPTKPDKASCVVDSGIFSKTRNPMYLALFVLLLSWGFWLEDGLALTLCWLFIPYMNRFQIKPEERVLEAMFGEPYKQYKDKVRRWV</sequence>
<dbReference type="Pfam" id="PF04191">
    <property type="entry name" value="PEMT"/>
    <property type="match status" value="1"/>
</dbReference>
<feature type="transmembrane region" description="Helical" evidence="5">
    <location>
        <begin position="6"/>
        <end position="25"/>
    </location>
</feature>
<organism evidence="6">
    <name type="scientific">Vibrio chaetopteri</name>
    <dbReference type="NCBI Taxonomy" id="3016528"/>
    <lineage>
        <taxon>Bacteria</taxon>
        <taxon>Pseudomonadati</taxon>
        <taxon>Pseudomonadota</taxon>
        <taxon>Gammaproteobacteria</taxon>
        <taxon>Vibrionales</taxon>
        <taxon>Vibrionaceae</taxon>
        <taxon>Vibrio</taxon>
    </lineage>
</organism>
<evidence type="ECO:0000313" key="6">
    <source>
        <dbReference type="EMBL" id="XCD14538.1"/>
    </source>
</evidence>
<reference evidence="6" key="1">
    <citation type="submission" date="2023-01" db="EMBL/GenBank/DDBJ databases">
        <title>Vibrio sp. CB1-14 genome sequencing.</title>
        <authorList>
            <person name="Otstavnykh N."/>
            <person name="Isaeva M."/>
            <person name="Meleshko D."/>
        </authorList>
    </citation>
    <scope>NUCLEOTIDE SEQUENCE</scope>
    <source>
        <strain evidence="6">CB1-14</strain>
    </source>
</reference>
<dbReference type="Gene3D" id="1.20.120.1630">
    <property type="match status" value="1"/>
</dbReference>
<dbReference type="GO" id="GO:0012505">
    <property type="term" value="C:endomembrane system"/>
    <property type="evidence" value="ECO:0007669"/>
    <property type="project" value="UniProtKB-SubCell"/>
</dbReference>
<dbReference type="EC" id="2.1.1.334" evidence="6"/>
<keyword evidence="2 5" id="KW-0812">Transmembrane</keyword>
<protein>
    <submittedName>
        <fullName evidence="6">Isoprenylcysteine carboxylmethyltransferase family protein</fullName>
        <ecNumber evidence="6">2.1.1.100</ecNumber>
        <ecNumber evidence="6">2.1.1.334</ecNumber>
    </submittedName>
</protein>